<dbReference type="GO" id="GO:0008556">
    <property type="term" value="F:P-type potassium transmembrane transporter activity"/>
    <property type="evidence" value="ECO:0007669"/>
    <property type="project" value="InterPro"/>
</dbReference>
<dbReference type="AlphaFoldDB" id="A0A947CXL2"/>
<dbReference type="Proteomes" id="UP000748108">
    <property type="component" value="Unassembled WGS sequence"/>
</dbReference>
<protein>
    <submittedName>
        <fullName evidence="1">K(+)-transporting ATPase subunit F</fullName>
    </submittedName>
</protein>
<name>A0A947CXL2_HYDSH</name>
<dbReference type="NCBIfam" id="TIGR02115">
    <property type="entry name" value="potass_kdpF"/>
    <property type="match status" value="1"/>
</dbReference>
<organism evidence="1 2">
    <name type="scientific">Hydrogenibacillus schlegelii</name>
    <name type="common">Bacillus schlegelii</name>
    <dbReference type="NCBI Taxonomy" id="1484"/>
    <lineage>
        <taxon>Bacteria</taxon>
        <taxon>Bacillati</taxon>
        <taxon>Bacillota</taxon>
        <taxon>Bacilli</taxon>
        <taxon>Bacillales</taxon>
        <taxon>Bacillales Family X. Incertae Sedis</taxon>
        <taxon>Hydrogenibacillus</taxon>
    </lineage>
</organism>
<proteinExistence type="predicted"/>
<dbReference type="InterPro" id="IPR011726">
    <property type="entry name" value="KdpF"/>
</dbReference>
<dbReference type="EMBL" id="JAHHQF010000061">
    <property type="protein sequence ID" value="MBT9282530.1"/>
    <property type="molecule type" value="Genomic_DNA"/>
</dbReference>
<sequence>MRVVALLAVAVLLMGYLVYVLVHPERF</sequence>
<evidence type="ECO:0000313" key="2">
    <source>
        <dbReference type="Proteomes" id="UP000748108"/>
    </source>
</evidence>
<dbReference type="Pfam" id="PF09604">
    <property type="entry name" value="Potass_KdpF"/>
    <property type="match status" value="1"/>
</dbReference>
<evidence type="ECO:0000313" key="1">
    <source>
        <dbReference type="EMBL" id="MBT9282530.1"/>
    </source>
</evidence>
<gene>
    <name evidence="1" type="primary">kdpF</name>
    <name evidence="1" type="ORF">KM312_07740</name>
</gene>
<comment type="caution">
    <text evidence="1">The sequence shown here is derived from an EMBL/GenBank/DDBJ whole genome shotgun (WGS) entry which is preliminary data.</text>
</comment>
<accession>A0A947CXL2</accession>
<reference evidence="1" key="1">
    <citation type="journal article" date="2021" name="Microbiology">
        <title>Metagenomic Analysis of the Microbial Community in the Underground Coal Fire Area (Kemerovo Region, Russia) Revealed Predominance of Thermophilic Members of the Phyla Deinococcus-thermus, Aquificae, and Firmicutes.</title>
        <authorList>
            <person name="Kadnikov V."/>
            <person name="Mardanov A.V."/>
            <person name="Beletsky A.V."/>
            <person name="Karnachuk O.V."/>
            <person name="Ravin N.V."/>
        </authorList>
    </citation>
    <scope>NUCLEOTIDE SEQUENCE</scope>
    <source>
        <strain evidence="1">RBS10-49</strain>
    </source>
</reference>
<dbReference type="GO" id="GO:0005886">
    <property type="term" value="C:plasma membrane"/>
    <property type="evidence" value="ECO:0007669"/>
    <property type="project" value="InterPro"/>
</dbReference>